<feature type="domain" description="HTH cro/C1-type" evidence="6">
    <location>
        <begin position="89"/>
        <end position="143"/>
    </location>
</feature>
<dbReference type="InterPro" id="IPR001387">
    <property type="entry name" value="Cro/C1-type_HTH"/>
</dbReference>
<dbReference type="AlphaFoldDB" id="A0A8T0ICI6"/>
<keyword evidence="2" id="KW-0805">Transcription regulation</keyword>
<dbReference type="SMART" id="SM00530">
    <property type="entry name" value="HTH_XRE"/>
    <property type="match status" value="1"/>
</dbReference>
<gene>
    <name evidence="7" type="ORF">KC19_4G181600</name>
</gene>
<dbReference type="EMBL" id="CM026424">
    <property type="protein sequence ID" value="KAG0580551.1"/>
    <property type="molecule type" value="Genomic_DNA"/>
</dbReference>
<organism evidence="7 8">
    <name type="scientific">Ceratodon purpureus</name>
    <name type="common">Fire moss</name>
    <name type="synonym">Dicranum purpureum</name>
    <dbReference type="NCBI Taxonomy" id="3225"/>
    <lineage>
        <taxon>Eukaryota</taxon>
        <taxon>Viridiplantae</taxon>
        <taxon>Streptophyta</taxon>
        <taxon>Embryophyta</taxon>
        <taxon>Bryophyta</taxon>
        <taxon>Bryophytina</taxon>
        <taxon>Bryopsida</taxon>
        <taxon>Dicranidae</taxon>
        <taxon>Pseudoditrichales</taxon>
        <taxon>Ditrichaceae</taxon>
        <taxon>Ceratodon</taxon>
    </lineage>
</organism>
<dbReference type="Pfam" id="PF01381">
    <property type="entry name" value="HTH_3"/>
    <property type="match status" value="1"/>
</dbReference>
<feature type="region of interest" description="Disordered" evidence="5">
    <location>
        <begin position="46"/>
        <end position="84"/>
    </location>
</feature>
<protein>
    <recommendedName>
        <fullName evidence="6">HTH cro/C1-type domain-containing protein</fullName>
    </recommendedName>
</protein>
<feature type="compositionally biased region" description="Polar residues" evidence="5">
    <location>
        <begin position="55"/>
        <end position="66"/>
    </location>
</feature>
<comment type="caution">
    <text evidence="7">The sequence shown here is derived from an EMBL/GenBank/DDBJ whole genome shotgun (WGS) entry which is preliminary data.</text>
</comment>
<dbReference type="InterPro" id="IPR013729">
    <property type="entry name" value="MBF1_N"/>
</dbReference>
<dbReference type="PROSITE" id="PS50943">
    <property type="entry name" value="HTH_CROC1"/>
    <property type="match status" value="1"/>
</dbReference>
<dbReference type="PANTHER" id="PTHR10245">
    <property type="entry name" value="ENDOTHELIAL DIFFERENTIATION-RELATED FACTOR 1 MULTIPROTEIN BRIDGING FACTOR 1"/>
    <property type="match status" value="1"/>
</dbReference>
<evidence type="ECO:0000313" key="7">
    <source>
        <dbReference type="EMBL" id="KAG0580551.1"/>
    </source>
</evidence>
<dbReference type="GO" id="GO:0003713">
    <property type="term" value="F:transcription coactivator activity"/>
    <property type="evidence" value="ECO:0007669"/>
    <property type="project" value="UniProtKB-ARBA"/>
</dbReference>
<keyword evidence="8" id="KW-1185">Reference proteome</keyword>
<dbReference type="SUPFAM" id="SSF47413">
    <property type="entry name" value="lambda repressor-like DNA-binding domains"/>
    <property type="match status" value="1"/>
</dbReference>
<dbReference type="Pfam" id="PF08523">
    <property type="entry name" value="MBF1"/>
    <property type="match status" value="1"/>
</dbReference>
<keyword evidence="3" id="KW-0238">DNA-binding</keyword>
<evidence type="ECO:0000256" key="4">
    <source>
        <dbReference type="ARBA" id="ARBA00023163"/>
    </source>
</evidence>
<comment type="similarity">
    <text evidence="1">Belongs to the MBF1 family.</text>
</comment>
<evidence type="ECO:0000256" key="5">
    <source>
        <dbReference type="SAM" id="MobiDB-lite"/>
    </source>
</evidence>
<name>A0A8T0ICI6_CERPU</name>
<evidence type="ECO:0000256" key="2">
    <source>
        <dbReference type="ARBA" id="ARBA00023015"/>
    </source>
</evidence>
<dbReference type="InterPro" id="IPR010982">
    <property type="entry name" value="Lambda_DNA-bd_dom_sf"/>
</dbReference>
<accession>A0A8T0ICI6</accession>
<evidence type="ECO:0000256" key="1">
    <source>
        <dbReference type="ARBA" id="ARBA00009802"/>
    </source>
</evidence>
<evidence type="ECO:0000259" key="6">
    <source>
        <dbReference type="PROSITE" id="PS50943"/>
    </source>
</evidence>
<reference evidence="7" key="1">
    <citation type="submission" date="2020-06" db="EMBL/GenBank/DDBJ databases">
        <title>WGS assembly of Ceratodon purpureus strain R40.</title>
        <authorList>
            <person name="Carey S.B."/>
            <person name="Jenkins J."/>
            <person name="Shu S."/>
            <person name="Lovell J.T."/>
            <person name="Sreedasyam A."/>
            <person name="Maumus F."/>
            <person name="Tiley G.P."/>
            <person name="Fernandez-Pozo N."/>
            <person name="Barry K."/>
            <person name="Chen C."/>
            <person name="Wang M."/>
            <person name="Lipzen A."/>
            <person name="Daum C."/>
            <person name="Saski C.A."/>
            <person name="Payton A.C."/>
            <person name="Mcbreen J.C."/>
            <person name="Conrad R.E."/>
            <person name="Kollar L.M."/>
            <person name="Olsson S."/>
            <person name="Huttunen S."/>
            <person name="Landis J.B."/>
            <person name="Wickett N.J."/>
            <person name="Johnson M.G."/>
            <person name="Rensing S.A."/>
            <person name="Grimwood J."/>
            <person name="Schmutz J."/>
            <person name="Mcdaniel S.F."/>
        </authorList>
    </citation>
    <scope>NUCLEOTIDE SEQUENCE</scope>
    <source>
        <strain evidence="7">R40</strain>
    </source>
</reference>
<dbReference type="Gene3D" id="1.10.260.40">
    <property type="entry name" value="lambda repressor-like DNA-binding domains"/>
    <property type="match status" value="1"/>
</dbReference>
<keyword evidence="4" id="KW-0804">Transcription</keyword>
<sequence>MPARTAGPLSQDWAPVVVHKRAAKAADARDPKAIAAAIRAGAEVQTVRKHDAGSNRKQANAPSLNTRKLDEEHEPAALERVSSEVKHGIQKARLDKKMTQAQLAQLINERPQVVQEYESGKAIPSQQVLSKLERALGVKLRGKK</sequence>
<dbReference type="PANTHER" id="PTHR10245:SF15">
    <property type="entry name" value="ENDOTHELIAL DIFFERENTIATION-RELATED FACTOR 1"/>
    <property type="match status" value="1"/>
</dbReference>
<proteinExistence type="inferred from homology"/>
<dbReference type="GO" id="GO:0005730">
    <property type="term" value="C:nucleolus"/>
    <property type="evidence" value="ECO:0007669"/>
    <property type="project" value="UniProtKB-ARBA"/>
</dbReference>
<dbReference type="FunFam" id="1.10.260.40:FF:000018">
    <property type="entry name" value="Multiprotein bridging factor 1"/>
    <property type="match status" value="1"/>
</dbReference>
<dbReference type="CDD" id="cd00093">
    <property type="entry name" value="HTH_XRE"/>
    <property type="match status" value="1"/>
</dbReference>
<dbReference type="Proteomes" id="UP000822688">
    <property type="component" value="Chromosome 4"/>
</dbReference>
<dbReference type="OrthoDB" id="10253401at2759"/>
<dbReference type="GO" id="GO:0003677">
    <property type="term" value="F:DNA binding"/>
    <property type="evidence" value="ECO:0007669"/>
    <property type="project" value="UniProtKB-KW"/>
</dbReference>
<feature type="compositionally biased region" description="Basic and acidic residues" evidence="5">
    <location>
        <begin position="67"/>
        <end position="84"/>
    </location>
</feature>
<evidence type="ECO:0000313" key="8">
    <source>
        <dbReference type="Proteomes" id="UP000822688"/>
    </source>
</evidence>
<evidence type="ECO:0000256" key="3">
    <source>
        <dbReference type="ARBA" id="ARBA00023125"/>
    </source>
</evidence>